<evidence type="ECO:0000313" key="3">
    <source>
        <dbReference type="EMBL" id="OYV03583.1"/>
    </source>
</evidence>
<dbReference type="EMBL" id="NMUJ01000002">
    <property type="protein sequence ID" value="OYV03583.1"/>
    <property type="molecule type" value="Genomic_DNA"/>
</dbReference>
<comment type="caution">
    <text evidence="3">The sequence shown here is derived from an EMBL/GenBank/DDBJ whole genome shotgun (WGS) entry which is preliminary data.</text>
</comment>
<dbReference type="CDD" id="cd10449">
    <property type="entry name" value="GIY-YIG_SLX1_like"/>
    <property type="match status" value="1"/>
</dbReference>
<dbReference type="InterPro" id="IPR000305">
    <property type="entry name" value="GIY-YIG_endonuc"/>
</dbReference>
<dbReference type="SUPFAM" id="SSF82771">
    <property type="entry name" value="GIY-YIG endonuclease"/>
    <property type="match status" value="1"/>
</dbReference>
<organism evidence="3 4">
    <name type="scientific">candidate division WOR-3 bacterium 4484_18</name>
    <dbReference type="NCBI Taxonomy" id="2020626"/>
    <lineage>
        <taxon>Bacteria</taxon>
        <taxon>Bacteria division WOR-3</taxon>
    </lineage>
</organism>
<dbReference type="InterPro" id="IPR050190">
    <property type="entry name" value="UPF0213_domain"/>
</dbReference>
<evidence type="ECO:0000259" key="2">
    <source>
        <dbReference type="PROSITE" id="PS50164"/>
    </source>
</evidence>
<sequence length="83" mass="10087">MYYVYVLQSLKDNGYYIGVTKNLDRRIKEHNSGKTKSLKARRPLKLVYYEKYDTLREARRREALLKRYKGGRAFKELICHQKR</sequence>
<dbReference type="PROSITE" id="PS50164">
    <property type="entry name" value="GIY_YIG"/>
    <property type="match status" value="1"/>
</dbReference>
<dbReference type="Pfam" id="PF01541">
    <property type="entry name" value="GIY-YIG"/>
    <property type="match status" value="1"/>
</dbReference>
<evidence type="ECO:0000256" key="1">
    <source>
        <dbReference type="ARBA" id="ARBA00007435"/>
    </source>
</evidence>
<dbReference type="PANTHER" id="PTHR34477">
    <property type="entry name" value="UPF0213 PROTEIN YHBQ"/>
    <property type="match status" value="1"/>
</dbReference>
<dbReference type="Proteomes" id="UP000216312">
    <property type="component" value="Unassembled WGS sequence"/>
</dbReference>
<accession>A0A257LV86</accession>
<name>A0A257LV86_UNCW3</name>
<protein>
    <recommendedName>
        <fullName evidence="2">GIY-YIG domain-containing protein</fullName>
    </recommendedName>
</protein>
<feature type="domain" description="GIY-YIG" evidence="2">
    <location>
        <begin position="1"/>
        <end position="77"/>
    </location>
</feature>
<dbReference type="InterPro" id="IPR035901">
    <property type="entry name" value="GIY-YIG_endonuc_sf"/>
</dbReference>
<proteinExistence type="inferred from homology"/>
<dbReference type="PANTHER" id="PTHR34477:SF1">
    <property type="entry name" value="UPF0213 PROTEIN YHBQ"/>
    <property type="match status" value="1"/>
</dbReference>
<gene>
    <name evidence="3" type="ORF">CGW93_00250</name>
</gene>
<evidence type="ECO:0000313" key="4">
    <source>
        <dbReference type="Proteomes" id="UP000216312"/>
    </source>
</evidence>
<reference evidence="4" key="1">
    <citation type="submission" date="2017-07" db="EMBL/GenBank/DDBJ databases">
        <title>Novel pathways for hydrocarbon cycling and metabolic interdependencies in hydrothermal sediment communities.</title>
        <authorList>
            <person name="Dombrowski N."/>
            <person name="Seitz K."/>
            <person name="Teske A."/>
            <person name="Baker B."/>
        </authorList>
    </citation>
    <scope>NUCLEOTIDE SEQUENCE [LARGE SCALE GENOMIC DNA]</scope>
</reference>
<dbReference type="AlphaFoldDB" id="A0A257LV86"/>
<dbReference type="Gene3D" id="3.40.1440.10">
    <property type="entry name" value="GIY-YIG endonuclease"/>
    <property type="match status" value="1"/>
</dbReference>
<comment type="similarity">
    <text evidence="1">Belongs to the UPF0213 family.</text>
</comment>